<organism evidence="2 3">
    <name type="scientific">Azospirillum oleiclasticum</name>
    <dbReference type="NCBI Taxonomy" id="2735135"/>
    <lineage>
        <taxon>Bacteria</taxon>
        <taxon>Pseudomonadati</taxon>
        <taxon>Pseudomonadota</taxon>
        <taxon>Alphaproteobacteria</taxon>
        <taxon>Rhodospirillales</taxon>
        <taxon>Azospirillaceae</taxon>
        <taxon>Azospirillum</taxon>
    </lineage>
</organism>
<dbReference type="EMBL" id="JABFDB010000002">
    <property type="protein sequence ID" value="NYZ19480.1"/>
    <property type="molecule type" value="Genomic_DNA"/>
</dbReference>
<sequence>MAERVAASPRRRRPIAALGGALIAVFLVNGLIGLFAIQHERDSDMAEQAMEARLETALDTARTAQVAFKIQVQEWKNILLRGGDPVEFDRFLRRFEEQERAVARALATLKDDAATLDIDAATPERLLADHATLAARYRGALPLFDRADPASVRAVDTAVRGIDRPLDQGIDGLAEALRRRAAAVRMEQQAQAADRYATLRAVSLASLLAGLALIGVILVRGARAG</sequence>
<accession>A0ABX2T6S1</accession>
<gene>
    <name evidence="2" type="ORF">HND93_07140</name>
</gene>
<proteinExistence type="predicted"/>
<dbReference type="RefSeq" id="WP_180281220.1">
    <property type="nucleotide sequence ID" value="NZ_JABFDB010000002.1"/>
</dbReference>
<evidence type="ECO:0000256" key="1">
    <source>
        <dbReference type="SAM" id="Phobius"/>
    </source>
</evidence>
<evidence type="ECO:0008006" key="4">
    <source>
        <dbReference type="Google" id="ProtNLM"/>
    </source>
</evidence>
<evidence type="ECO:0000313" key="3">
    <source>
        <dbReference type="Proteomes" id="UP000584642"/>
    </source>
</evidence>
<keyword evidence="3" id="KW-1185">Reference proteome</keyword>
<evidence type="ECO:0000313" key="2">
    <source>
        <dbReference type="EMBL" id="NYZ19480.1"/>
    </source>
</evidence>
<protein>
    <recommendedName>
        <fullName evidence="4">Methyl-accepting chemotaxis protein</fullName>
    </recommendedName>
</protein>
<reference evidence="2 3" key="1">
    <citation type="submission" date="2020-05" db="EMBL/GenBank/DDBJ databases">
        <title>Azospirillum oleiclasticum sp. nov, a nitrogen-fixing and heavy crude oil-emulsifying bacterium isolated from the crude oil of Yumen Oilfield.</title>
        <authorList>
            <person name="Wu D."/>
            <person name="Cai M."/>
            <person name="Zhang X."/>
        </authorList>
    </citation>
    <scope>NUCLEOTIDE SEQUENCE [LARGE SCALE GENOMIC DNA]</scope>
    <source>
        <strain evidence="2 3">ROY-1-1-2</strain>
    </source>
</reference>
<keyword evidence="1" id="KW-0472">Membrane</keyword>
<keyword evidence="1" id="KW-0812">Transmembrane</keyword>
<keyword evidence="1" id="KW-1133">Transmembrane helix</keyword>
<comment type="caution">
    <text evidence="2">The sequence shown here is derived from an EMBL/GenBank/DDBJ whole genome shotgun (WGS) entry which is preliminary data.</text>
</comment>
<dbReference type="Proteomes" id="UP000584642">
    <property type="component" value="Unassembled WGS sequence"/>
</dbReference>
<name>A0ABX2T6S1_9PROT</name>
<feature type="transmembrane region" description="Helical" evidence="1">
    <location>
        <begin position="15"/>
        <end position="37"/>
    </location>
</feature>
<feature type="transmembrane region" description="Helical" evidence="1">
    <location>
        <begin position="201"/>
        <end position="222"/>
    </location>
</feature>